<evidence type="ECO:0000259" key="8">
    <source>
        <dbReference type="Pfam" id="PF01432"/>
    </source>
</evidence>
<keyword evidence="6 7" id="KW-0482">Metalloprotease</keyword>
<keyword evidence="5 7" id="KW-0862">Zinc</keyword>
<dbReference type="InterPro" id="IPR024077">
    <property type="entry name" value="Neurolysin/TOP_dom2"/>
</dbReference>
<accession>A0ABT3ZHU1</accession>
<evidence type="ECO:0000313" key="10">
    <source>
        <dbReference type="Proteomes" id="UP001082899"/>
    </source>
</evidence>
<evidence type="ECO:0000256" key="3">
    <source>
        <dbReference type="ARBA" id="ARBA00022723"/>
    </source>
</evidence>
<keyword evidence="4 7" id="KW-0378">Hydrolase</keyword>
<evidence type="ECO:0000256" key="1">
    <source>
        <dbReference type="ARBA" id="ARBA00006040"/>
    </source>
</evidence>
<keyword evidence="3 7" id="KW-0479">Metal-binding</keyword>
<gene>
    <name evidence="9" type="ORF">OVY01_02260</name>
</gene>
<dbReference type="Proteomes" id="UP001082899">
    <property type="component" value="Unassembled WGS sequence"/>
</dbReference>
<dbReference type="Pfam" id="PF01432">
    <property type="entry name" value="Peptidase_M3"/>
    <property type="match status" value="1"/>
</dbReference>
<dbReference type="PANTHER" id="PTHR43660:SF1">
    <property type="entry name" value="DIPEPTIDYL CARBOXYPEPTIDASE"/>
    <property type="match status" value="1"/>
</dbReference>
<dbReference type="Gene3D" id="1.10.1370.10">
    <property type="entry name" value="Neurolysin, domain 3"/>
    <property type="match status" value="1"/>
</dbReference>
<dbReference type="PANTHER" id="PTHR43660">
    <property type="entry name" value="DIPEPTIDYL CARBOXYPEPTIDASE"/>
    <property type="match status" value="1"/>
</dbReference>
<evidence type="ECO:0000313" key="9">
    <source>
        <dbReference type="EMBL" id="MCY0386086.1"/>
    </source>
</evidence>
<evidence type="ECO:0000256" key="7">
    <source>
        <dbReference type="RuleBase" id="RU003435"/>
    </source>
</evidence>
<keyword evidence="2 7" id="KW-0645">Protease</keyword>
<comment type="cofactor">
    <cofactor evidence="7">
        <name>Zn(2+)</name>
        <dbReference type="ChEBI" id="CHEBI:29105"/>
    </cofactor>
    <text evidence="7">Binds 1 zinc ion.</text>
</comment>
<evidence type="ECO:0000256" key="6">
    <source>
        <dbReference type="ARBA" id="ARBA00023049"/>
    </source>
</evidence>
<dbReference type="CDD" id="cd06456">
    <property type="entry name" value="M3A_DCP"/>
    <property type="match status" value="1"/>
</dbReference>
<proteinExistence type="inferred from homology"/>
<dbReference type="Gene3D" id="1.10.1370.40">
    <property type="match status" value="1"/>
</dbReference>
<name>A0ABT3ZHU1_9BURK</name>
<dbReference type="InterPro" id="IPR045090">
    <property type="entry name" value="Pept_M3A_M3B"/>
</dbReference>
<feature type="domain" description="Peptidase M3A/M3B catalytic" evidence="8">
    <location>
        <begin position="239"/>
        <end position="681"/>
    </location>
</feature>
<comment type="similarity">
    <text evidence="1 7">Belongs to the peptidase M3 family.</text>
</comment>
<dbReference type="Gene3D" id="3.40.390.10">
    <property type="entry name" value="Collagenase (Catalytic Domain)"/>
    <property type="match status" value="1"/>
</dbReference>
<dbReference type="InterPro" id="IPR001567">
    <property type="entry name" value="Pept_M3A_M3B_dom"/>
</dbReference>
<dbReference type="InterPro" id="IPR024079">
    <property type="entry name" value="MetalloPept_cat_dom_sf"/>
</dbReference>
<dbReference type="SUPFAM" id="SSF55486">
    <property type="entry name" value="Metalloproteases ('zincins'), catalytic domain"/>
    <property type="match status" value="1"/>
</dbReference>
<dbReference type="EMBL" id="JAPMXC010000001">
    <property type="protein sequence ID" value="MCY0386086.1"/>
    <property type="molecule type" value="Genomic_DNA"/>
</dbReference>
<sequence length="687" mass="76696">MSLAPMSPVPSNPLFAEWPAPYGLPPFAALHIDHFEPAFETALAQHMRELDAIAAQAAPPDFDNTIAAFDRAGRMAQRLELLLDNLASSETSPPLQEVERRLASRLAAHRNAIYLHAPLFARIDAVRREAGDLSPIQRRLLERLHLDFVRAGALLENADRERYAANAETLATLHIRFGQNVLADEAAFLLPLDTPEDFAGLPESLIAATREAALERGLAAGRHVLTLSPSMVEPFLSFSSNRALRERVWRARSERGAHPGEHDNRPVAAQIVGLRQEQAALHGYPSYAHYVLTDRMARTPEAVDALLMRAWQPALQQADRDRADLEDLARQLGEPLPIAAWDWPYLAEKIRAERYALDDAVVKPYFSLDAMIGAMFDCATRLFGVHFVEIANPTLYHPDARLWEVRDAQAQPVGLFIGDNYARPTKRSGAWMHIFRSQSGIDGGTLPIVINNNNFAKASPTLLSFDDVQTLFHEFGHGLHGLLSQVPYERLAGTSVLRDFVELPSQIFENWALEPEVLRRHARHVETGEPLPEALIERCVRARQFDQGWQTLQYVAPALIDMALHALPAGTPVDIEQFEQTQRARLGVPADVGLRHRLPHFQHLFSGDGYAAGYYVYMWAEVLDADGYLAFTEAGDPFDPEAARRLHRHIYGAGNGQDPAQAYRDFRGRDPRPEAMLARRGLLPVAA</sequence>
<comment type="caution">
    <text evidence="9">The sequence shown here is derived from an EMBL/GenBank/DDBJ whole genome shotgun (WGS) entry which is preliminary data.</text>
</comment>
<evidence type="ECO:0000256" key="2">
    <source>
        <dbReference type="ARBA" id="ARBA00022670"/>
    </source>
</evidence>
<dbReference type="InterPro" id="IPR034005">
    <property type="entry name" value="M3A_DCP"/>
</dbReference>
<keyword evidence="10" id="KW-1185">Reference proteome</keyword>
<evidence type="ECO:0000256" key="5">
    <source>
        <dbReference type="ARBA" id="ARBA00022833"/>
    </source>
</evidence>
<reference evidence="9" key="1">
    <citation type="submission" date="2022-11" db="EMBL/GenBank/DDBJ databases">
        <title>Robbsia betulipollinis sp. nov., isolated from pollen of birch (Betula pendula).</title>
        <authorList>
            <person name="Shi H."/>
            <person name="Ambika Manirajan B."/>
            <person name="Ratering S."/>
            <person name="Geissler-Plaum R."/>
            <person name="Schnell S."/>
        </authorList>
    </citation>
    <scope>NUCLEOTIDE SEQUENCE</scope>
    <source>
        <strain evidence="9">Bb-Pol-6</strain>
    </source>
</reference>
<evidence type="ECO:0000256" key="4">
    <source>
        <dbReference type="ARBA" id="ARBA00022801"/>
    </source>
</evidence>
<protein>
    <submittedName>
        <fullName evidence="9">M3 family metallopeptidase</fullName>
    </submittedName>
</protein>
<organism evidence="9 10">
    <name type="scientific">Robbsia betulipollinis</name>
    <dbReference type="NCBI Taxonomy" id="2981849"/>
    <lineage>
        <taxon>Bacteria</taxon>
        <taxon>Pseudomonadati</taxon>
        <taxon>Pseudomonadota</taxon>
        <taxon>Betaproteobacteria</taxon>
        <taxon>Burkholderiales</taxon>
        <taxon>Burkholderiaceae</taxon>
        <taxon>Robbsia</taxon>
    </lineage>
</organism>